<feature type="transmembrane region" description="Helical" evidence="1">
    <location>
        <begin position="324"/>
        <end position="351"/>
    </location>
</feature>
<protein>
    <submittedName>
        <fullName evidence="2">Uncharacterized protein</fullName>
    </submittedName>
</protein>
<keyword evidence="1" id="KW-0812">Transmembrane</keyword>
<keyword evidence="1" id="KW-0472">Membrane</keyword>
<dbReference type="AlphaFoldDB" id="A0A922I0G3"/>
<keyword evidence="3" id="KW-1185">Reference proteome</keyword>
<reference evidence="2" key="1">
    <citation type="submission" date="2013-05" db="EMBL/GenBank/DDBJ databases">
        <authorList>
            <person name="Yim A.K.Y."/>
            <person name="Chan T.F."/>
            <person name="Ji K.M."/>
            <person name="Liu X.Y."/>
            <person name="Zhou J.W."/>
            <person name="Li R.Q."/>
            <person name="Yang K.Y."/>
            <person name="Li J."/>
            <person name="Li M."/>
            <person name="Law P.T.W."/>
            <person name="Wu Y.L."/>
            <person name="Cai Z.L."/>
            <person name="Qin H."/>
            <person name="Bao Y."/>
            <person name="Leung R.K.K."/>
            <person name="Ng P.K.S."/>
            <person name="Zou J."/>
            <person name="Zhong X.J."/>
            <person name="Ran P.X."/>
            <person name="Zhong N.S."/>
            <person name="Liu Z.G."/>
            <person name="Tsui S.K.W."/>
        </authorList>
    </citation>
    <scope>NUCLEOTIDE SEQUENCE</scope>
    <source>
        <strain evidence="2">Derf</strain>
        <tissue evidence="2">Whole organism</tissue>
    </source>
</reference>
<feature type="transmembrane region" description="Helical" evidence="1">
    <location>
        <begin position="113"/>
        <end position="132"/>
    </location>
</feature>
<dbReference type="Proteomes" id="UP000790347">
    <property type="component" value="Unassembled WGS sequence"/>
</dbReference>
<name>A0A922I0G3_DERFA</name>
<feature type="transmembrane region" description="Helical" evidence="1">
    <location>
        <begin position="290"/>
        <end position="312"/>
    </location>
</feature>
<proteinExistence type="predicted"/>
<gene>
    <name evidence="2" type="ORF">DERF_007002</name>
</gene>
<keyword evidence="1" id="KW-1133">Transmembrane helix</keyword>
<comment type="caution">
    <text evidence="2">The sequence shown here is derived from an EMBL/GenBank/DDBJ whole genome shotgun (WGS) entry which is preliminary data.</text>
</comment>
<feature type="transmembrane region" description="Helical" evidence="1">
    <location>
        <begin position="395"/>
        <end position="414"/>
    </location>
</feature>
<accession>A0A922I0G3</accession>
<evidence type="ECO:0000313" key="3">
    <source>
        <dbReference type="Proteomes" id="UP000790347"/>
    </source>
</evidence>
<evidence type="ECO:0000256" key="1">
    <source>
        <dbReference type="SAM" id="Phobius"/>
    </source>
</evidence>
<dbReference type="EMBL" id="ASGP02000003">
    <property type="protein sequence ID" value="KAH9516248.1"/>
    <property type="molecule type" value="Genomic_DNA"/>
</dbReference>
<evidence type="ECO:0000313" key="2">
    <source>
        <dbReference type="EMBL" id="KAH9516248.1"/>
    </source>
</evidence>
<sequence>MLNMEDLDKIPDIYGFLTPETTIMATTTDEIIIETNEHQLSSISNVESDSLISTLSPSPMTTNQNRHSIGSLETIPNSNNDGLLSPTSAAIKNQTESQFFDFIFSSSDQYTGILLQFVIISIFSRMADLFSIRKFSKIKIIMVYQCQITHSKSLAMIVNFFRFLGIFNGLIDPTNIEKNIHWEFTRNFLFKLKWLILNLIYESIIIMIIARKIMNERASTENLFGDNITNNNCTTIQYLPAFLFSSALVLLFSDNVFNSIYFNWLAGSRLIKHLANVAILNVDRNAHHGIIIIICYWITLFMTTIFAFVISHDEDNRLSITSMIIQYIIVNLFFFSGHYQCCIFAYMMIIYRRQIYEIKKRYSFMTTKHLYRIHQQLLELQRHYNQTRILIEKPIFVTLIANAFTAIILASMMINMSLYNFRINSIISYLLPQSTIRLLTIIYFGQMPSQELRQLVWRLRHRTINWSAFNWLCLLRIESMIEQFHFRLFTFLNITHQLLITMIAVILESLLLLVQVGNMAVVQMNIENSFERYLYTFHGEELN</sequence>
<organism evidence="2 3">
    <name type="scientific">Dermatophagoides farinae</name>
    <name type="common">American house dust mite</name>
    <dbReference type="NCBI Taxonomy" id="6954"/>
    <lineage>
        <taxon>Eukaryota</taxon>
        <taxon>Metazoa</taxon>
        <taxon>Ecdysozoa</taxon>
        <taxon>Arthropoda</taxon>
        <taxon>Chelicerata</taxon>
        <taxon>Arachnida</taxon>
        <taxon>Acari</taxon>
        <taxon>Acariformes</taxon>
        <taxon>Sarcoptiformes</taxon>
        <taxon>Astigmata</taxon>
        <taxon>Psoroptidia</taxon>
        <taxon>Analgoidea</taxon>
        <taxon>Pyroglyphidae</taxon>
        <taxon>Dermatophagoidinae</taxon>
        <taxon>Dermatophagoides</taxon>
    </lineage>
</organism>
<reference evidence="2" key="2">
    <citation type="journal article" date="2022" name="Res Sq">
        <title>Comparative Genomics Reveals Insights into the Divergent Evolution of Astigmatic Mites and Household Pest Adaptations.</title>
        <authorList>
            <person name="Xiong Q."/>
            <person name="Wan A.T.-Y."/>
            <person name="Liu X.-Y."/>
            <person name="Fung C.S.-H."/>
            <person name="Xiao X."/>
            <person name="Malainual N."/>
            <person name="Hou J."/>
            <person name="Wang L."/>
            <person name="Wang M."/>
            <person name="Yang K."/>
            <person name="Cui Y."/>
            <person name="Leung E."/>
            <person name="Nong W."/>
            <person name="Shin S.-K."/>
            <person name="Au S."/>
            <person name="Jeong K.Y."/>
            <person name="Chew F.T."/>
            <person name="Hui J."/>
            <person name="Leung T.F."/>
            <person name="Tungtrongchitr A."/>
            <person name="Zhong N."/>
            <person name="Liu Z."/>
            <person name="Tsui S."/>
        </authorList>
    </citation>
    <scope>NUCLEOTIDE SEQUENCE</scope>
    <source>
        <strain evidence="2">Derf</strain>
        <tissue evidence="2">Whole organism</tissue>
    </source>
</reference>
<feature type="transmembrane region" description="Helical" evidence="1">
    <location>
        <begin position="191"/>
        <end position="210"/>
    </location>
</feature>
<feature type="transmembrane region" description="Helical" evidence="1">
    <location>
        <begin position="498"/>
        <end position="522"/>
    </location>
</feature>